<feature type="domain" description="Outer membrane protein beta-barrel" evidence="6">
    <location>
        <begin position="7"/>
        <end position="217"/>
    </location>
</feature>
<dbReference type="GO" id="GO:0016020">
    <property type="term" value="C:membrane"/>
    <property type="evidence" value="ECO:0007669"/>
    <property type="project" value="UniProtKB-SubCell"/>
</dbReference>
<comment type="subcellular location">
    <subcellularLocation>
        <location evidence="1">Membrane</location>
    </subcellularLocation>
</comment>
<evidence type="ECO:0000259" key="6">
    <source>
        <dbReference type="Pfam" id="PF13505"/>
    </source>
</evidence>
<proteinExistence type="inferred from homology"/>
<accession>A0A246JWL9</accession>
<feature type="signal peptide" evidence="5">
    <location>
        <begin position="1"/>
        <end position="20"/>
    </location>
</feature>
<dbReference type="EMBL" id="NISK01000002">
    <property type="protein sequence ID" value="OWQ97455.1"/>
    <property type="molecule type" value="Genomic_DNA"/>
</dbReference>
<comment type="similarity">
    <text evidence="4">Belongs to the Omp25/RopB family.</text>
</comment>
<evidence type="ECO:0000256" key="4">
    <source>
        <dbReference type="ARBA" id="ARBA00038306"/>
    </source>
</evidence>
<sequence length="217" mass="23023">MKAYLCAAIVAIGMAAPAQAQQGDFPNLWIAATAGFDSTRAKVSYEDSGDPTNDFAIDESTSGVTFGGALGYDIPIAPSWYLGIEGSADFADNKRCEEVFGSDAACFSLKRNLAAGVRVGTAVGKSTLFYVGGAYVNGKARASYTDQVDPTNNIAASDTRDGYRLSTGIEQRLGGNFFAKAEYRYSDYKDYSVSDGVESVSLGFDRHQAVVGLGVRF</sequence>
<evidence type="ECO:0000256" key="2">
    <source>
        <dbReference type="ARBA" id="ARBA00022729"/>
    </source>
</evidence>
<dbReference type="OrthoDB" id="8222426at2"/>
<keyword evidence="8" id="KW-1185">Reference proteome</keyword>
<dbReference type="InterPro" id="IPR051692">
    <property type="entry name" value="OMP-like"/>
</dbReference>
<dbReference type="PANTHER" id="PTHR34001:SF3">
    <property type="entry name" value="BLL7405 PROTEIN"/>
    <property type="match status" value="1"/>
</dbReference>
<dbReference type="PANTHER" id="PTHR34001">
    <property type="entry name" value="BLL7405 PROTEIN"/>
    <property type="match status" value="1"/>
</dbReference>
<dbReference type="InterPro" id="IPR027385">
    <property type="entry name" value="Beta-barrel_OMP"/>
</dbReference>
<protein>
    <recommendedName>
        <fullName evidence="6">Outer membrane protein beta-barrel domain-containing protein</fullName>
    </recommendedName>
</protein>
<keyword evidence="2 5" id="KW-0732">Signal</keyword>
<dbReference type="Gene3D" id="2.40.160.20">
    <property type="match status" value="1"/>
</dbReference>
<comment type="caution">
    <text evidence="7">The sequence shown here is derived from an EMBL/GenBank/DDBJ whole genome shotgun (WGS) entry which is preliminary data.</text>
</comment>
<evidence type="ECO:0000313" key="8">
    <source>
        <dbReference type="Proteomes" id="UP000197361"/>
    </source>
</evidence>
<evidence type="ECO:0000256" key="1">
    <source>
        <dbReference type="ARBA" id="ARBA00004370"/>
    </source>
</evidence>
<dbReference type="Pfam" id="PF13505">
    <property type="entry name" value="OMP_b-brl"/>
    <property type="match status" value="1"/>
</dbReference>
<reference evidence="7 8" key="1">
    <citation type="journal article" date="2010" name="Int. J. Syst. Evol. Microbiol.">
        <title>Sphingopyxis bauzanensis sp. nov., a psychrophilic bacterium isolated from soil.</title>
        <authorList>
            <person name="Zhang D.C."/>
            <person name="Liu H.C."/>
            <person name="Xin Y.H."/>
            <person name="Zhou Y.G."/>
            <person name="Schinner F."/>
            <person name="Margesin R."/>
        </authorList>
    </citation>
    <scope>NUCLEOTIDE SEQUENCE [LARGE SCALE GENOMIC DNA]</scope>
    <source>
        <strain evidence="7 8">DSM 22271</strain>
    </source>
</reference>
<evidence type="ECO:0000256" key="3">
    <source>
        <dbReference type="ARBA" id="ARBA00023136"/>
    </source>
</evidence>
<dbReference type="AlphaFoldDB" id="A0A246JWL9"/>
<name>A0A246JWL9_9SPHN</name>
<dbReference type="RefSeq" id="WP_088441304.1">
    <property type="nucleotide sequence ID" value="NZ_BMMC01000001.1"/>
</dbReference>
<evidence type="ECO:0000313" key="7">
    <source>
        <dbReference type="EMBL" id="OWQ97455.1"/>
    </source>
</evidence>
<dbReference type="InterPro" id="IPR011250">
    <property type="entry name" value="OMP/PagP_B-barrel"/>
</dbReference>
<dbReference type="SUPFAM" id="SSF56925">
    <property type="entry name" value="OMPA-like"/>
    <property type="match status" value="1"/>
</dbReference>
<evidence type="ECO:0000256" key="5">
    <source>
        <dbReference type="SAM" id="SignalP"/>
    </source>
</evidence>
<feature type="chain" id="PRO_5013326654" description="Outer membrane protein beta-barrel domain-containing protein" evidence="5">
    <location>
        <begin position="21"/>
        <end position="217"/>
    </location>
</feature>
<gene>
    <name evidence="7" type="ORF">CDQ92_10580</name>
</gene>
<organism evidence="7 8">
    <name type="scientific">Sphingopyxis bauzanensis</name>
    <dbReference type="NCBI Taxonomy" id="651663"/>
    <lineage>
        <taxon>Bacteria</taxon>
        <taxon>Pseudomonadati</taxon>
        <taxon>Pseudomonadota</taxon>
        <taxon>Alphaproteobacteria</taxon>
        <taxon>Sphingomonadales</taxon>
        <taxon>Sphingomonadaceae</taxon>
        <taxon>Sphingopyxis</taxon>
    </lineage>
</organism>
<keyword evidence="3" id="KW-0472">Membrane</keyword>
<dbReference type="Proteomes" id="UP000197361">
    <property type="component" value="Unassembled WGS sequence"/>
</dbReference>